<dbReference type="SUPFAM" id="SSF53187">
    <property type="entry name" value="Zn-dependent exopeptidases"/>
    <property type="match status" value="1"/>
</dbReference>
<comment type="cofactor">
    <cofactor evidence="1">
        <name>Zn(2+)</name>
        <dbReference type="ChEBI" id="CHEBI:29105"/>
    </cofactor>
</comment>
<dbReference type="AlphaFoldDB" id="A0A382DMT3"/>
<evidence type="ECO:0000256" key="2">
    <source>
        <dbReference type="ARBA" id="ARBA00005988"/>
    </source>
</evidence>
<dbReference type="GO" id="GO:0004181">
    <property type="term" value="F:metallocarboxypeptidase activity"/>
    <property type="evidence" value="ECO:0007669"/>
    <property type="project" value="InterPro"/>
</dbReference>
<dbReference type="Gene3D" id="3.40.630.10">
    <property type="entry name" value="Zn peptidases"/>
    <property type="match status" value="1"/>
</dbReference>
<dbReference type="PROSITE" id="PS52035">
    <property type="entry name" value="PEPTIDASE_M14"/>
    <property type="match status" value="1"/>
</dbReference>
<feature type="domain" description="Peptidase M14" evidence="8">
    <location>
        <begin position="11"/>
        <end position="247"/>
    </location>
</feature>
<sequence>MRHALVFILLTGCTMAEPAPMTEPLDPYFQGKPALAWQAIGTSVKNRKIYQIAFGEGENTTLIFGGFHGDERTAVRVTLNLCHWLAEENRIPKDHRVVIIPILNPDGYLLRTRENANKVDLNRNFPTEDWGDNSIRKKDNPGGHGASEPEARLAMVLVEEIQPDKIISVHEPFKVNNYDNIEGKPLAEAMAVHNGYPVKGDIGYPTPGSFGTWAGIEKKIPMVTLEIESGAHSWNKNREALFAAIEH</sequence>
<evidence type="ECO:0000313" key="9">
    <source>
        <dbReference type="EMBL" id="SVB39515.1"/>
    </source>
</evidence>
<keyword evidence="5" id="KW-0862">Zinc</keyword>
<keyword evidence="3" id="KW-0645">Protease</keyword>
<comment type="similarity">
    <text evidence="2">Belongs to the peptidase M14 family.</text>
</comment>
<protein>
    <recommendedName>
        <fullName evidence="8">Peptidase M14 domain-containing protein</fullName>
    </recommendedName>
</protein>
<dbReference type="GO" id="GO:0006508">
    <property type="term" value="P:proteolysis"/>
    <property type="evidence" value="ECO:0007669"/>
    <property type="project" value="UniProtKB-KW"/>
</dbReference>
<evidence type="ECO:0000256" key="3">
    <source>
        <dbReference type="ARBA" id="ARBA00022670"/>
    </source>
</evidence>
<dbReference type="GO" id="GO:0005615">
    <property type="term" value="C:extracellular space"/>
    <property type="evidence" value="ECO:0007669"/>
    <property type="project" value="TreeGrafter"/>
</dbReference>
<accession>A0A382DMT3</accession>
<dbReference type="SMART" id="SM00631">
    <property type="entry name" value="Zn_pept"/>
    <property type="match status" value="1"/>
</dbReference>
<keyword evidence="4" id="KW-0378">Hydrolase</keyword>
<dbReference type="Pfam" id="PF00246">
    <property type="entry name" value="Peptidase_M14"/>
    <property type="match status" value="1"/>
</dbReference>
<gene>
    <name evidence="9" type="ORF">METZ01_LOCUS192369</name>
</gene>
<dbReference type="InterPro" id="IPR000834">
    <property type="entry name" value="Peptidase_M14"/>
</dbReference>
<evidence type="ECO:0000256" key="1">
    <source>
        <dbReference type="ARBA" id="ARBA00001947"/>
    </source>
</evidence>
<keyword evidence="6" id="KW-0482">Metalloprotease</keyword>
<proteinExistence type="inferred from homology"/>
<dbReference type="EMBL" id="UINC01040103">
    <property type="protein sequence ID" value="SVB39515.1"/>
    <property type="molecule type" value="Genomic_DNA"/>
</dbReference>
<reference evidence="9" key="1">
    <citation type="submission" date="2018-05" db="EMBL/GenBank/DDBJ databases">
        <authorList>
            <person name="Lanie J.A."/>
            <person name="Ng W.-L."/>
            <person name="Kazmierczak K.M."/>
            <person name="Andrzejewski T.M."/>
            <person name="Davidsen T.M."/>
            <person name="Wayne K.J."/>
            <person name="Tettelin H."/>
            <person name="Glass J.I."/>
            <person name="Rusch D."/>
            <person name="Podicherti R."/>
            <person name="Tsui H.-C.T."/>
            <person name="Winkler M.E."/>
        </authorList>
    </citation>
    <scope>NUCLEOTIDE SEQUENCE</scope>
</reference>
<evidence type="ECO:0000256" key="4">
    <source>
        <dbReference type="ARBA" id="ARBA00022801"/>
    </source>
</evidence>
<feature type="compositionally biased region" description="Basic and acidic residues" evidence="7">
    <location>
        <begin position="134"/>
        <end position="148"/>
    </location>
</feature>
<dbReference type="PANTHER" id="PTHR11705">
    <property type="entry name" value="PROTEASE FAMILY M14 CARBOXYPEPTIDASE A,B"/>
    <property type="match status" value="1"/>
</dbReference>
<evidence type="ECO:0000256" key="5">
    <source>
        <dbReference type="ARBA" id="ARBA00022833"/>
    </source>
</evidence>
<dbReference type="PANTHER" id="PTHR11705:SF143">
    <property type="entry name" value="SLL0236 PROTEIN"/>
    <property type="match status" value="1"/>
</dbReference>
<evidence type="ECO:0000259" key="8">
    <source>
        <dbReference type="PROSITE" id="PS52035"/>
    </source>
</evidence>
<evidence type="ECO:0000256" key="7">
    <source>
        <dbReference type="SAM" id="MobiDB-lite"/>
    </source>
</evidence>
<name>A0A382DMT3_9ZZZZ</name>
<feature type="region of interest" description="Disordered" evidence="7">
    <location>
        <begin position="122"/>
        <end position="148"/>
    </location>
</feature>
<organism evidence="9">
    <name type="scientific">marine metagenome</name>
    <dbReference type="NCBI Taxonomy" id="408172"/>
    <lineage>
        <taxon>unclassified sequences</taxon>
        <taxon>metagenomes</taxon>
        <taxon>ecological metagenomes</taxon>
    </lineage>
</organism>
<evidence type="ECO:0000256" key="6">
    <source>
        <dbReference type="ARBA" id="ARBA00023049"/>
    </source>
</evidence>
<dbReference type="GO" id="GO:0008270">
    <property type="term" value="F:zinc ion binding"/>
    <property type="evidence" value="ECO:0007669"/>
    <property type="project" value="InterPro"/>
</dbReference>